<sequence length="410" mass="46877">MLIIQPFLTYYFLHYTQHVTCSAGSSQTSATDLNLSCSPMNSTDCYPRIFQPTLKFQKVRDGQELPPGLHVRMNIYTGEKEARLNIPMTEEDNTAGYDIQPVFKEMALTIFEEDDLHQKPMKNYASTKLTASQEKIPPPKSQSELQTFQNSIFILKTGGVSFDQALEDLSELAHDIYYGREIAREDLVLELLVCLTLGLERENTPNREINRERIAASILSSAFQNNPAAIKEISSVKRNIMYPSCISNSANEVKEKENFVSIFRSKLEQENDDHKLKSKISTISRLLKSESFRDLYLENEGMELLLAVFLKKGDNFNAVRKKIGELLIDNFLDESYGAEFNIWPKSQRSLKSFCEKHLNSVHDGCWEHHIEEFSAQVPAEDWPKKLLLALESRRPKKSPSKSEISHTVLI</sequence>
<dbReference type="GO" id="GO:0015031">
    <property type="term" value="P:protein transport"/>
    <property type="evidence" value="ECO:0007669"/>
    <property type="project" value="UniProtKB-KW"/>
</dbReference>
<evidence type="ECO:0000313" key="9">
    <source>
        <dbReference type="EMBL" id="KHJ32153.1"/>
    </source>
</evidence>
<evidence type="ECO:0000256" key="2">
    <source>
        <dbReference type="ARBA" id="ARBA00011799"/>
    </source>
</evidence>
<keyword evidence="8" id="KW-0811">Translocation</keyword>
<dbReference type="GO" id="GO:0005783">
    <property type="term" value="C:endoplasmic reticulum"/>
    <property type="evidence" value="ECO:0007669"/>
    <property type="project" value="InterPro"/>
</dbReference>
<dbReference type="STRING" id="52586.A0A0B1P1N6"/>
<evidence type="ECO:0000256" key="5">
    <source>
        <dbReference type="ARBA" id="ARBA00022729"/>
    </source>
</evidence>
<evidence type="ECO:0000313" key="10">
    <source>
        <dbReference type="Proteomes" id="UP000030854"/>
    </source>
</evidence>
<dbReference type="HOGENOM" id="CLU_034955_1_0_1"/>
<dbReference type="EMBL" id="JNVN01002284">
    <property type="protein sequence ID" value="KHJ32153.1"/>
    <property type="molecule type" value="Genomic_DNA"/>
</dbReference>
<evidence type="ECO:0000256" key="8">
    <source>
        <dbReference type="ARBA" id="ARBA00023010"/>
    </source>
</evidence>
<dbReference type="Gene3D" id="1.25.10.10">
    <property type="entry name" value="Leucine-rich Repeat Variant"/>
    <property type="match status" value="1"/>
</dbReference>
<evidence type="ECO:0000256" key="7">
    <source>
        <dbReference type="ARBA" id="ARBA00022927"/>
    </source>
</evidence>
<dbReference type="InterPro" id="IPR031884">
    <property type="entry name" value="Sil1_fungi"/>
</dbReference>
<dbReference type="GO" id="GO:0000774">
    <property type="term" value="F:adenyl-nucleotide exchange factor activity"/>
    <property type="evidence" value="ECO:0007669"/>
    <property type="project" value="InterPro"/>
</dbReference>
<keyword evidence="4" id="KW-0813">Transport</keyword>
<organism evidence="9 10">
    <name type="scientific">Uncinula necator</name>
    <name type="common">Grape powdery mildew</name>
    <dbReference type="NCBI Taxonomy" id="52586"/>
    <lineage>
        <taxon>Eukaryota</taxon>
        <taxon>Fungi</taxon>
        <taxon>Dikarya</taxon>
        <taxon>Ascomycota</taxon>
        <taxon>Pezizomycotina</taxon>
        <taxon>Leotiomycetes</taxon>
        <taxon>Erysiphales</taxon>
        <taxon>Erysiphaceae</taxon>
        <taxon>Erysiphe</taxon>
    </lineage>
</organism>
<evidence type="ECO:0000256" key="3">
    <source>
        <dbReference type="ARBA" id="ARBA00015352"/>
    </source>
</evidence>
<comment type="similarity">
    <text evidence="1">Belongs to the SIL1 family.</text>
</comment>
<dbReference type="Pfam" id="PF16782">
    <property type="entry name" value="SIL1"/>
    <property type="match status" value="1"/>
</dbReference>
<evidence type="ECO:0000256" key="6">
    <source>
        <dbReference type="ARBA" id="ARBA00022824"/>
    </source>
</evidence>
<dbReference type="OMA" id="NVPDEGN"/>
<keyword evidence="5" id="KW-0732">Signal</keyword>
<proteinExistence type="inferred from homology"/>
<protein>
    <recommendedName>
        <fullName evidence="3">Nucleotide exchange factor SIL1</fullName>
    </recommendedName>
</protein>
<keyword evidence="6" id="KW-0256">Endoplasmic reticulum</keyword>
<gene>
    <name evidence="9" type="ORF">EV44_g2013</name>
</gene>
<accession>A0A0B1P1N6</accession>
<evidence type="ECO:0000256" key="1">
    <source>
        <dbReference type="ARBA" id="ARBA00010588"/>
    </source>
</evidence>
<name>A0A0B1P1N6_UNCNE</name>
<keyword evidence="7" id="KW-0653">Protein transport</keyword>
<comment type="subunit">
    <text evidence="2">Interacts with KAR2.</text>
</comment>
<keyword evidence="10" id="KW-1185">Reference proteome</keyword>
<evidence type="ECO:0000256" key="4">
    <source>
        <dbReference type="ARBA" id="ARBA00022448"/>
    </source>
</evidence>
<dbReference type="Proteomes" id="UP000030854">
    <property type="component" value="Unassembled WGS sequence"/>
</dbReference>
<dbReference type="InterPro" id="IPR011989">
    <property type="entry name" value="ARM-like"/>
</dbReference>
<comment type="caution">
    <text evidence="9">The sequence shown here is derived from an EMBL/GenBank/DDBJ whole genome shotgun (WGS) entry which is preliminary data.</text>
</comment>
<reference evidence="9 10" key="1">
    <citation type="journal article" date="2014" name="BMC Genomics">
        <title>Adaptive genomic structural variation in the grape powdery mildew pathogen, Erysiphe necator.</title>
        <authorList>
            <person name="Jones L."/>
            <person name="Riaz S."/>
            <person name="Morales-Cruz A."/>
            <person name="Amrine K.C."/>
            <person name="McGuire B."/>
            <person name="Gubler W.D."/>
            <person name="Walker M.A."/>
            <person name="Cantu D."/>
        </authorList>
    </citation>
    <scope>NUCLEOTIDE SEQUENCE [LARGE SCALE GENOMIC DNA]</scope>
    <source>
        <strain evidence="10">c</strain>
    </source>
</reference>
<dbReference type="AlphaFoldDB" id="A0A0B1P1N6"/>